<comment type="caution">
    <text evidence="2">The sequence shown here is derived from an EMBL/GenBank/DDBJ whole genome shotgun (WGS) entry which is preliminary data.</text>
</comment>
<organism evidence="2 3">
    <name type="scientific">Phanerochaete sordida</name>
    <dbReference type="NCBI Taxonomy" id="48140"/>
    <lineage>
        <taxon>Eukaryota</taxon>
        <taxon>Fungi</taxon>
        <taxon>Dikarya</taxon>
        <taxon>Basidiomycota</taxon>
        <taxon>Agaricomycotina</taxon>
        <taxon>Agaricomycetes</taxon>
        <taxon>Polyporales</taxon>
        <taxon>Phanerochaetaceae</taxon>
        <taxon>Phanerochaete</taxon>
    </lineage>
</organism>
<name>A0A9P3GFY8_9APHY</name>
<evidence type="ECO:0000313" key="2">
    <source>
        <dbReference type="EMBL" id="GJE95298.1"/>
    </source>
</evidence>
<reference evidence="2 3" key="1">
    <citation type="submission" date="2021-08" db="EMBL/GenBank/DDBJ databases">
        <title>Draft Genome Sequence of Phanerochaete sordida strain YK-624.</title>
        <authorList>
            <person name="Mori T."/>
            <person name="Dohra H."/>
            <person name="Suzuki T."/>
            <person name="Kawagishi H."/>
            <person name="Hirai H."/>
        </authorList>
    </citation>
    <scope>NUCLEOTIDE SEQUENCE [LARGE SCALE GENOMIC DNA]</scope>
    <source>
        <strain evidence="2 3">YK-624</strain>
    </source>
</reference>
<proteinExistence type="predicted"/>
<evidence type="ECO:0000256" key="1">
    <source>
        <dbReference type="SAM" id="MobiDB-lite"/>
    </source>
</evidence>
<feature type="region of interest" description="Disordered" evidence="1">
    <location>
        <begin position="82"/>
        <end position="116"/>
    </location>
</feature>
<accession>A0A9P3GFY8</accession>
<sequence>MFALPAAREGQEMHEGVPMVKPVTDREEDIIHALLDALYHPGALSVPCWHPDAPLVLNPAMHMRLTTKYQVASEGAHHCAGLRPSRSGCVSPPGSLPSRSGSRKTRPSRSDSFWRRRPRACGRRALRA</sequence>
<gene>
    <name evidence="2" type="ORF">PsYK624_114810</name>
</gene>
<protein>
    <submittedName>
        <fullName evidence="2">Uncharacterized protein</fullName>
    </submittedName>
</protein>
<evidence type="ECO:0000313" key="3">
    <source>
        <dbReference type="Proteomes" id="UP000703269"/>
    </source>
</evidence>
<dbReference type="EMBL" id="BPQB01000047">
    <property type="protein sequence ID" value="GJE95298.1"/>
    <property type="molecule type" value="Genomic_DNA"/>
</dbReference>
<dbReference type="AlphaFoldDB" id="A0A9P3GFY8"/>
<feature type="compositionally biased region" description="Low complexity" evidence="1">
    <location>
        <begin position="91"/>
        <end position="100"/>
    </location>
</feature>
<dbReference type="Proteomes" id="UP000703269">
    <property type="component" value="Unassembled WGS sequence"/>
</dbReference>
<keyword evidence="3" id="KW-1185">Reference proteome</keyword>